<organism evidence="2 3">
    <name type="scientific">Vagococcus fessus</name>
    <dbReference type="NCBI Taxonomy" id="120370"/>
    <lineage>
        <taxon>Bacteria</taxon>
        <taxon>Bacillati</taxon>
        <taxon>Bacillota</taxon>
        <taxon>Bacilli</taxon>
        <taxon>Lactobacillales</taxon>
        <taxon>Enterococcaceae</taxon>
        <taxon>Vagococcus</taxon>
    </lineage>
</organism>
<evidence type="ECO:0000256" key="1">
    <source>
        <dbReference type="SAM" id="Phobius"/>
    </source>
</evidence>
<dbReference type="AlphaFoldDB" id="A0A430A4D1"/>
<evidence type="ECO:0000313" key="2">
    <source>
        <dbReference type="EMBL" id="RSU01585.1"/>
    </source>
</evidence>
<reference evidence="2 3" key="1">
    <citation type="submission" date="2017-05" db="EMBL/GenBank/DDBJ databases">
        <title>Vagococcus spp. assemblies.</title>
        <authorList>
            <person name="Gulvik C.A."/>
        </authorList>
    </citation>
    <scope>NUCLEOTIDE SEQUENCE [LARGE SCALE GENOMIC DNA]</scope>
    <source>
        <strain evidence="2 3">CCUG 41755</strain>
    </source>
</reference>
<accession>A0A430A4D1</accession>
<protein>
    <recommendedName>
        <fullName evidence="4">DUF1700 domain-containing protein</fullName>
    </recommendedName>
</protein>
<dbReference type="EMBL" id="NGJY01000005">
    <property type="protein sequence ID" value="RSU01585.1"/>
    <property type="molecule type" value="Genomic_DNA"/>
</dbReference>
<sequence>MRVLLMNKEHFLTELKIKLRPLPKKEQAYFLHLYNDKFNQLLDEGLEEVYVSKQLGQPQHIAEDILKEYGIQPTEHPSEKNNDWQEFSSSDAYDDHPYYQNFSAQKKPASFFIRFCQVAGVLLFNGLFMIWMIFGALALLFGIWLTVLILTLSPLIGIVAFFLNTGAMAMFQIFASIALSGIGIIGLALLIPITKAVKQLLKHYTTWNLRLLRGEH</sequence>
<keyword evidence="1" id="KW-1133">Transmembrane helix</keyword>
<dbReference type="Proteomes" id="UP000287101">
    <property type="component" value="Unassembled WGS sequence"/>
</dbReference>
<gene>
    <name evidence="2" type="ORF">CBF31_10160</name>
</gene>
<evidence type="ECO:0000313" key="3">
    <source>
        <dbReference type="Proteomes" id="UP000287101"/>
    </source>
</evidence>
<keyword evidence="1" id="KW-0472">Membrane</keyword>
<proteinExistence type="predicted"/>
<comment type="caution">
    <text evidence="2">The sequence shown here is derived from an EMBL/GenBank/DDBJ whole genome shotgun (WGS) entry which is preliminary data.</text>
</comment>
<feature type="transmembrane region" description="Helical" evidence="1">
    <location>
        <begin position="111"/>
        <end position="134"/>
    </location>
</feature>
<keyword evidence="1" id="KW-0812">Transmembrane</keyword>
<name>A0A430A4D1_9ENTE</name>
<feature type="transmembrane region" description="Helical" evidence="1">
    <location>
        <begin position="170"/>
        <end position="193"/>
    </location>
</feature>
<keyword evidence="3" id="KW-1185">Reference proteome</keyword>
<dbReference type="OrthoDB" id="9804829at2"/>
<feature type="transmembrane region" description="Helical" evidence="1">
    <location>
        <begin position="140"/>
        <end position="163"/>
    </location>
</feature>
<evidence type="ECO:0008006" key="4">
    <source>
        <dbReference type="Google" id="ProtNLM"/>
    </source>
</evidence>